<dbReference type="PANTHER" id="PTHR16121">
    <property type="entry name" value="CAP-SPECIFIC MRNA (NUCLEOSIDE-2'-O-)-METHYLTRANSFERASE 1-RELATED"/>
    <property type="match status" value="1"/>
</dbReference>
<dbReference type="Pfam" id="PF01728">
    <property type="entry name" value="FtsJ"/>
    <property type="match status" value="1"/>
</dbReference>
<evidence type="ECO:0000256" key="1">
    <source>
        <dbReference type="SAM" id="Phobius"/>
    </source>
</evidence>
<keyword evidence="1" id="KW-0472">Membrane</keyword>
<name>A0A6C0IZD4_9ZZZZ</name>
<keyword evidence="1" id="KW-1133">Transmembrane helix</keyword>
<dbReference type="InterPro" id="IPR002877">
    <property type="entry name" value="RNA_MeTrfase_FtsJ_dom"/>
</dbReference>
<dbReference type="GO" id="GO:0005737">
    <property type="term" value="C:cytoplasm"/>
    <property type="evidence" value="ECO:0007669"/>
    <property type="project" value="TreeGrafter"/>
</dbReference>
<dbReference type="GO" id="GO:0005634">
    <property type="term" value="C:nucleus"/>
    <property type="evidence" value="ECO:0007669"/>
    <property type="project" value="UniProtKB-ARBA"/>
</dbReference>
<dbReference type="AlphaFoldDB" id="A0A6C0IZD4"/>
<evidence type="ECO:0000259" key="2">
    <source>
        <dbReference type="Pfam" id="PF01728"/>
    </source>
</evidence>
<dbReference type="GO" id="GO:0032259">
    <property type="term" value="P:methylation"/>
    <property type="evidence" value="ECO:0007669"/>
    <property type="project" value="InterPro"/>
</dbReference>
<dbReference type="InterPro" id="IPR029063">
    <property type="entry name" value="SAM-dependent_MTases_sf"/>
</dbReference>
<accession>A0A6C0IZD4</accession>
<sequence length="363" mass="40331">MSTQFYAQIAPHIAQLNQQLNTAKDLLNRPDFEALKRSDPFEEKIRQIRRELTEKTGAQNLTKAGLKMLDILQQTPLGAYLLSLPKVRALFNAELPGSFLFTTNHFLRSQGKELDWLLASYMPLPTGQDVSSPASASLAGKPKKVEEGPLEDIFGLIPANPGRILVGQLKTNKGTFWSTGDLTNPKVPSVLAQLAGQVDLYTADGGFDVSGKENQQEELSLPLIRGEIETGFRTLKPGGAFVLKIFTFFTPQMLSYLLILMRSFNQFFIYKPSTSTPINSESYFVGLGFKGPALLSQLSEDPSRILETMTQVEAQFLWSHLVGLVQNQIAAIQKFVNHQPVPLPSTPTLLRLDPKDRVKTIRD</sequence>
<dbReference type="GO" id="GO:0006370">
    <property type="term" value="P:7-methylguanosine mRNA capping"/>
    <property type="evidence" value="ECO:0007669"/>
    <property type="project" value="TreeGrafter"/>
</dbReference>
<protein>
    <recommendedName>
        <fullName evidence="2">Ribosomal RNA methyltransferase FtsJ domain-containing protein</fullName>
    </recommendedName>
</protein>
<keyword evidence="1" id="KW-0812">Transmembrane</keyword>
<proteinExistence type="predicted"/>
<dbReference type="InterPro" id="IPR050851">
    <property type="entry name" value="mRNA_Cap_2O-Ribose_MeTrfase"/>
</dbReference>
<dbReference type="Gene3D" id="3.40.50.12760">
    <property type="match status" value="1"/>
</dbReference>
<evidence type="ECO:0000313" key="3">
    <source>
        <dbReference type="EMBL" id="QHT97806.1"/>
    </source>
</evidence>
<organism evidence="3">
    <name type="scientific">viral metagenome</name>
    <dbReference type="NCBI Taxonomy" id="1070528"/>
    <lineage>
        <taxon>unclassified sequences</taxon>
        <taxon>metagenomes</taxon>
        <taxon>organismal metagenomes</taxon>
    </lineage>
</organism>
<dbReference type="GO" id="GO:0004483">
    <property type="term" value="F:methyltransferase cap1 activity"/>
    <property type="evidence" value="ECO:0007669"/>
    <property type="project" value="TreeGrafter"/>
</dbReference>
<feature type="domain" description="Ribosomal RNA methyltransferase FtsJ" evidence="2">
    <location>
        <begin position="173"/>
        <end position="289"/>
    </location>
</feature>
<dbReference type="SUPFAM" id="SSF53335">
    <property type="entry name" value="S-adenosyl-L-methionine-dependent methyltransferases"/>
    <property type="match status" value="1"/>
</dbReference>
<dbReference type="EMBL" id="MN740283">
    <property type="protein sequence ID" value="QHT97806.1"/>
    <property type="molecule type" value="Genomic_DNA"/>
</dbReference>
<feature type="transmembrane region" description="Helical" evidence="1">
    <location>
        <begin position="241"/>
        <end position="261"/>
    </location>
</feature>
<reference evidence="3" key="1">
    <citation type="journal article" date="2020" name="Nature">
        <title>Giant virus diversity and host interactions through global metagenomics.</title>
        <authorList>
            <person name="Schulz F."/>
            <person name="Roux S."/>
            <person name="Paez-Espino D."/>
            <person name="Jungbluth S."/>
            <person name="Walsh D.A."/>
            <person name="Denef V.J."/>
            <person name="McMahon K.D."/>
            <person name="Konstantinidis K.T."/>
            <person name="Eloe-Fadrosh E.A."/>
            <person name="Kyrpides N.C."/>
            <person name="Woyke T."/>
        </authorList>
    </citation>
    <scope>NUCLEOTIDE SEQUENCE</scope>
    <source>
        <strain evidence="3">GVMAG-M-3300025572-1</strain>
    </source>
</reference>